<accession>A0A183I633</accession>
<dbReference type="Gene3D" id="4.10.280.10">
    <property type="entry name" value="Helix-loop-helix DNA-binding domain"/>
    <property type="match status" value="1"/>
</dbReference>
<dbReference type="InterPro" id="IPR011598">
    <property type="entry name" value="bHLH_dom"/>
</dbReference>
<dbReference type="EMBL" id="UZAJ01041747">
    <property type="protein sequence ID" value="VDP20786.1"/>
    <property type="molecule type" value="Genomic_DNA"/>
</dbReference>
<dbReference type="PANTHER" id="PTHR23349:SF111">
    <property type="entry name" value="BHLH DOMAIN-CONTAINING PROTEIN"/>
    <property type="match status" value="1"/>
</dbReference>
<dbReference type="GO" id="GO:0000981">
    <property type="term" value="F:DNA-binding transcription factor activity, RNA polymerase II-specific"/>
    <property type="evidence" value="ECO:0007669"/>
    <property type="project" value="TreeGrafter"/>
</dbReference>
<proteinExistence type="predicted"/>
<dbReference type="STRING" id="387005.A0A183I633"/>
<protein>
    <submittedName>
        <fullName evidence="4">Helix-loop-helix DNA-binding domain protein</fullName>
    </submittedName>
</protein>
<dbReference type="Proteomes" id="UP000267606">
    <property type="component" value="Unassembled WGS sequence"/>
</dbReference>
<evidence type="ECO:0000313" key="2">
    <source>
        <dbReference type="EMBL" id="VDP20786.1"/>
    </source>
</evidence>
<dbReference type="AlphaFoldDB" id="A0A183I633"/>
<dbReference type="WBParaSite" id="OFLC_0001520601-mRNA-1">
    <property type="protein sequence ID" value="OFLC_0001520601-mRNA-1"/>
    <property type="gene ID" value="OFLC_0001520601"/>
</dbReference>
<keyword evidence="3" id="KW-1185">Reference proteome</keyword>
<dbReference type="InterPro" id="IPR050283">
    <property type="entry name" value="E-box_TF_Regulators"/>
</dbReference>
<dbReference type="PROSITE" id="PS50888">
    <property type="entry name" value="BHLH"/>
    <property type="match status" value="1"/>
</dbReference>
<dbReference type="GO" id="GO:0032502">
    <property type="term" value="P:developmental process"/>
    <property type="evidence" value="ECO:0007669"/>
    <property type="project" value="TreeGrafter"/>
</dbReference>
<gene>
    <name evidence="2" type="ORF">OFLC_LOCUS15195</name>
</gene>
<dbReference type="GO" id="GO:0046983">
    <property type="term" value="F:protein dimerization activity"/>
    <property type="evidence" value="ECO:0007669"/>
    <property type="project" value="InterPro"/>
</dbReference>
<feature type="domain" description="BHLH" evidence="1">
    <location>
        <begin position="13"/>
        <end position="65"/>
    </location>
</feature>
<dbReference type="SUPFAM" id="SSF47459">
    <property type="entry name" value="HLH, helix-loop-helix DNA-binding domain"/>
    <property type="match status" value="1"/>
</dbReference>
<dbReference type="GO" id="GO:0000977">
    <property type="term" value="F:RNA polymerase II transcription regulatory region sequence-specific DNA binding"/>
    <property type="evidence" value="ECO:0007669"/>
    <property type="project" value="TreeGrafter"/>
</dbReference>
<dbReference type="Pfam" id="PF00010">
    <property type="entry name" value="HLH"/>
    <property type="match status" value="1"/>
</dbReference>
<evidence type="ECO:0000313" key="3">
    <source>
        <dbReference type="Proteomes" id="UP000267606"/>
    </source>
</evidence>
<sequence>MKRQTVDHSNLSNNVMCQNRTERDRQLQINSAFLQLRQIIPSYPINKKMSKQEILRGAIRYLRILEYLLGMRNNFLG</sequence>
<evidence type="ECO:0000259" key="1">
    <source>
        <dbReference type="PROSITE" id="PS50888"/>
    </source>
</evidence>
<evidence type="ECO:0000313" key="4">
    <source>
        <dbReference type="WBParaSite" id="OFLC_0001520601-mRNA-1"/>
    </source>
</evidence>
<dbReference type="PANTHER" id="PTHR23349">
    <property type="entry name" value="BASIC HELIX-LOOP-HELIX TRANSCRIPTION FACTOR, TWIST"/>
    <property type="match status" value="1"/>
</dbReference>
<dbReference type="SMART" id="SM00353">
    <property type="entry name" value="HLH"/>
    <property type="match status" value="1"/>
</dbReference>
<reference evidence="4" key="1">
    <citation type="submission" date="2016-06" db="UniProtKB">
        <authorList>
            <consortium name="WormBaseParasite"/>
        </authorList>
    </citation>
    <scope>IDENTIFICATION</scope>
</reference>
<name>A0A183I633_9BILA</name>
<reference evidence="2 3" key="2">
    <citation type="submission" date="2018-11" db="EMBL/GenBank/DDBJ databases">
        <authorList>
            <consortium name="Pathogen Informatics"/>
        </authorList>
    </citation>
    <scope>NUCLEOTIDE SEQUENCE [LARGE SCALE GENOMIC DNA]</scope>
</reference>
<organism evidence="4">
    <name type="scientific">Onchocerca flexuosa</name>
    <dbReference type="NCBI Taxonomy" id="387005"/>
    <lineage>
        <taxon>Eukaryota</taxon>
        <taxon>Metazoa</taxon>
        <taxon>Ecdysozoa</taxon>
        <taxon>Nematoda</taxon>
        <taxon>Chromadorea</taxon>
        <taxon>Rhabditida</taxon>
        <taxon>Spirurina</taxon>
        <taxon>Spiruromorpha</taxon>
        <taxon>Filarioidea</taxon>
        <taxon>Onchocercidae</taxon>
        <taxon>Onchocerca</taxon>
    </lineage>
</organism>
<dbReference type="InterPro" id="IPR036638">
    <property type="entry name" value="HLH_DNA-bd_sf"/>
</dbReference>